<proteinExistence type="predicted"/>
<sequence length="275" mass="30716">MRFTIRLGISLLSLFGSSASISSPPPSKRQQQQQVVIMAYNNNNPLPSTLLSYDAQLALDVAQNGDFGHDNVQISDDALRIHWTLDAPSLETAFTVVDHGNLLDPRDMPEPYFLGSDDQGKPKWHRYAASPFTTKPVASVRPAVDPLDNWEAFWEATHRVHYDPDWERSKEEPPVQICCGVARPTGKGSEVVVQGTGAPGGFVTVHDFLTTMHAYLMSRREDILEAMHMDLLRKRLGSEDIGSDTKLIVTPMTLMGVPSITVSTEKEWTRFNRVR</sequence>
<dbReference type="EMBL" id="MU839828">
    <property type="protein sequence ID" value="KAK1759002.1"/>
    <property type="molecule type" value="Genomic_DNA"/>
</dbReference>
<keyword evidence="1" id="KW-0732">Signal</keyword>
<evidence type="ECO:0000313" key="3">
    <source>
        <dbReference type="Proteomes" id="UP001239445"/>
    </source>
</evidence>
<dbReference type="AlphaFoldDB" id="A0AAJ0BJA1"/>
<evidence type="ECO:0000313" key="2">
    <source>
        <dbReference type="EMBL" id="KAK1759002.1"/>
    </source>
</evidence>
<reference evidence="2" key="1">
    <citation type="submission" date="2023-06" db="EMBL/GenBank/DDBJ databases">
        <title>Genome-scale phylogeny and comparative genomics of the fungal order Sordariales.</title>
        <authorList>
            <consortium name="Lawrence Berkeley National Laboratory"/>
            <person name="Hensen N."/>
            <person name="Bonometti L."/>
            <person name="Westerberg I."/>
            <person name="Brannstrom I.O."/>
            <person name="Guillou S."/>
            <person name="Cros-Aarteil S."/>
            <person name="Calhoun S."/>
            <person name="Haridas S."/>
            <person name="Kuo A."/>
            <person name="Mondo S."/>
            <person name="Pangilinan J."/>
            <person name="Riley R."/>
            <person name="Labutti K."/>
            <person name="Andreopoulos B."/>
            <person name="Lipzen A."/>
            <person name="Chen C."/>
            <person name="Yanf M."/>
            <person name="Daum C."/>
            <person name="Ng V."/>
            <person name="Clum A."/>
            <person name="Steindorff A."/>
            <person name="Ohm R."/>
            <person name="Martin F."/>
            <person name="Silar P."/>
            <person name="Natvig D."/>
            <person name="Lalanne C."/>
            <person name="Gautier V."/>
            <person name="Ament-Velasquez S.L."/>
            <person name="Kruys A."/>
            <person name="Hutchinson M.I."/>
            <person name="Powell A.J."/>
            <person name="Barry K."/>
            <person name="Miller A.N."/>
            <person name="Grigoriev I.V."/>
            <person name="Debuchy R."/>
            <person name="Gladieux P."/>
            <person name="Thoren M.H."/>
            <person name="Johannesson H."/>
        </authorList>
    </citation>
    <scope>NUCLEOTIDE SEQUENCE</scope>
    <source>
        <strain evidence="2">PSN4</strain>
    </source>
</reference>
<dbReference type="Proteomes" id="UP001239445">
    <property type="component" value="Unassembled WGS sequence"/>
</dbReference>
<comment type="caution">
    <text evidence="2">The sequence shown here is derived from an EMBL/GenBank/DDBJ whole genome shotgun (WGS) entry which is preliminary data.</text>
</comment>
<gene>
    <name evidence="2" type="ORF">QBC47DRAFT_97382</name>
</gene>
<name>A0AAJ0BJA1_9PEZI</name>
<keyword evidence="3" id="KW-1185">Reference proteome</keyword>
<feature type="signal peptide" evidence="1">
    <location>
        <begin position="1"/>
        <end position="19"/>
    </location>
</feature>
<feature type="chain" id="PRO_5042569771" evidence="1">
    <location>
        <begin position="20"/>
        <end position="275"/>
    </location>
</feature>
<organism evidence="2 3">
    <name type="scientific">Echria macrotheca</name>
    <dbReference type="NCBI Taxonomy" id="438768"/>
    <lineage>
        <taxon>Eukaryota</taxon>
        <taxon>Fungi</taxon>
        <taxon>Dikarya</taxon>
        <taxon>Ascomycota</taxon>
        <taxon>Pezizomycotina</taxon>
        <taxon>Sordariomycetes</taxon>
        <taxon>Sordariomycetidae</taxon>
        <taxon>Sordariales</taxon>
        <taxon>Schizotheciaceae</taxon>
        <taxon>Echria</taxon>
    </lineage>
</organism>
<evidence type="ECO:0000256" key="1">
    <source>
        <dbReference type="SAM" id="SignalP"/>
    </source>
</evidence>
<protein>
    <submittedName>
        <fullName evidence="2">Uncharacterized protein</fullName>
    </submittedName>
</protein>
<accession>A0AAJ0BJA1</accession>